<evidence type="ECO:0000313" key="2">
    <source>
        <dbReference type="EMBL" id="KXT07425.1"/>
    </source>
</evidence>
<dbReference type="OrthoDB" id="3924760at2759"/>
<dbReference type="Proteomes" id="UP000070133">
    <property type="component" value="Unassembled WGS sequence"/>
</dbReference>
<keyword evidence="3" id="KW-1185">Reference proteome</keyword>
<dbReference type="STRING" id="321146.A0A139HY87"/>
<proteinExistence type="predicted"/>
<evidence type="ECO:0000256" key="1">
    <source>
        <dbReference type="SAM" id="MobiDB-lite"/>
    </source>
</evidence>
<comment type="caution">
    <text evidence="2">The sequence shown here is derived from an EMBL/GenBank/DDBJ whole genome shotgun (WGS) entry which is preliminary data.</text>
</comment>
<dbReference type="AlphaFoldDB" id="A0A139HY87"/>
<sequence length="166" mass="18890">MLNAKALTELLSHNRDERLCRRWYLMTPNGTLLSYSVPTDINDLRKHAAMAAISWQKYQRQHDDDLRVLSIEADTSNIIMRRIQKQLLLVLEAGVPRRRPDFVQKVRAEDSSSSSTHANGGSSNEYEASSVLKLQRQKLDKLAEAILGEFERTAFQMPEDAGSTVF</sequence>
<feature type="compositionally biased region" description="Low complexity" evidence="1">
    <location>
        <begin position="111"/>
        <end position="124"/>
    </location>
</feature>
<dbReference type="SUPFAM" id="SSF103196">
    <property type="entry name" value="Roadblock/LC7 domain"/>
    <property type="match status" value="1"/>
</dbReference>
<gene>
    <name evidence="2" type="ORF">AC578_471</name>
</gene>
<organism evidence="2 3">
    <name type="scientific">Pseudocercospora eumusae</name>
    <dbReference type="NCBI Taxonomy" id="321146"/>
    <lineage>
        <taxon>Eukaryota</taxon>
        <taxon>Fungi</taxon>
        <taxon>Dikarya</taxon>
        <taxon>Ascomycota</taxon>
        <taxon>Pezizomycotina</taxon>
        <taxon>Dothideomycetes</taxon>
        <taxon>Dothideomycetidae</taxon>
        <taxon>Mycosphaerellales</taxon>
        <taxon>Mycosphaerellaceae</taxon>
        <taxon>Pseudocercospora</taxon>
    </lineage>
</organism>
<evidence type="ECO:0000313" key="3">
    <source>
        <dbReference type="Proteomes" id="UP000070133"/>
    </source>
</evidence>
<accession>A0A139HY87</accession>
<reference evidence="2 3" key="1">
    <citation type="submission" date="2015-07" db="EMBL/GenBank/DDBJ databases">
        <title>Comparative genomics of the Sigatoka disease complex on banana suggests a link between parallel evolutionary changes in Pseudocercospora fijiensis and Pseudocercospora eumusae and increased virulence on the banana host.</title>
        <authorList>
            <person name="Chang T.-C."/>
            <person name="Salvucci A."/>
            <person name="Crous P.W."/>
            <person name="Stergiopoulos I."/>
        </authorList>
    </citation>
    <scope>NUCLEOTIDE SEQUENCE [LARGE SCALE GENOMIC DNA]</scope>
    <source>
        <strain evidence="2 3">CBS 114824</strain>
    </source>
</reference>
<dbReference type="Gene3D" id="3.30.450.30">
    <property type="entry name" value="Dynein light chain 2a, cytoplasmic"/>
    <property type="match status" value="1"/>
</dbReference>
<feature type="region of interest" description="Disordered" evidence="1">
    <location>
        <begin position="105"/>
        <end position="127"/>
    </location>
</feature>
<dbReference type="EMBL" id="LFZN01000002">
    <property type="protein sequence ID" value="KXT07425.1"/>
    <property type="molecule type" value="Genomic_DNA"/>
</dbReference>
<protein>
    <submittedName>
        <fullName evidence="2">Uncharacterized protein</fullName>
    </submittedName>
</protein>
<name>A0A139HY87_9PEZI</name>